<gene>
    <name evidence="1" type="ORF">Clacol_006743</name>
</gene>
<accession>A0AAV5AHZ7</accession>
<evidence type="ECO:0000313" key="2">
    <source>
        <dbReference type="Proteomes" id="UP001050691"/>
    </source>
</evidence>
<proteinExistence type="predicted"/>
<name>A0AAV5AHZ7_9AGAM</name>
<evidence type="ECO:0008006" key="3">
    <source>
        <dbReference type="Google" id="ProtNLM"/>
    </source>
</evidence>
<dbReference type="InterPro" id="IPR051693">
    <property type="entry name" value="UPF0046_metallophosphoest"/>
</dbReference>
<protein>
    <recommendedName>
        <fullName evidence="3">Calcineurin-like phosphoesterase domain-containing protein</fullName>
    </recommendedName>
</protein>
<dbReference type="Gene3D" id="3.60.21.10">
    <property type="match status" value="2"/>
</dbReference>
<dbReference type="AlphaFoldDB" id="A0AAV5AHZ7"/>
<dbReference type="InterPro" id="IPR029052">
    <property type="entry name" value="Metallo-depent_PP-like"/>
</dbReference>
<dbReference type="Proteomes" id="UP001050691">
    <property type="component" value="Unassembled WGS sequence"/>
</dbReference>
<comment type="caution">
    <text evidence="1">The sequence shown here is derived from an EMBL/GenBank/DDBJ whole genome shotgun (WGS) entry which is preliminary data.</text>
</comment>
<dbReference type="EMBL" id="BPWL01000007">
    <property type="protein sequence ID" value="GJJ12500.1"/>
    <property type="molecule type" value="Genomic_DNA"/>
</dbReference>
<keyword evidence="2" id="KW-1185">Reference proteome</keyword>
<dbReference type="PANTHER" id="PTHR12905">
    <property type="entry name" value="METALLOPHOSPHOESTERASE"/>
    <property type="match status" value="1"/>
</dbReference>
<organism evidence="1 2">
    <name type="scientific">Clathrus columnatus</name>
    <dbReference type="NCBI Taxonomy" id="1419009"/>
    <lineage>
        <taxon>Eukaryota</taxon>
        <taxon>Fungi</taxon>
        <taxon>Dikarya</taxon>
        <taxon>Basidiomycota</taxon>
        <taxon>Agaricomycotina</taxon>
        <taxon>Agaricomycetes</taxon>
        <taxon>Phallomycetidae</taxon>
        <taxon>Phallales</taxon>
        <taxon>Clathraceae</taxon>
        <taxon>Clathrus</taxon>
    </lineage>
</organism>
<evidence type="ECO:0000313" key="1">
    <source>
        <dbReference type="EMBL" id="GJJ12500.1"/>
    </source>
</evidence>
<dbReference type="CDD" id="cd07379">
    <property type="entry name" value="MPP_239FB"/>
    <property type="match status" value="1"/>
</dbReference>
<dbReference type="PANTHER" id="PTHR12905:SF0">
    <property type="entry name" value="CALCINEURIN-LIKE PHOSPHOESTERASE DOMAIN-CONTAINING PROTEIN"/>
    <property type="match status" value="1"/>
</dbReference>
<dbReference type="SUPFAM" id="SSF56300">
    <property type="entry name" value="Metallo-dependent phosphatases"/>
    <property type="match status" value="1"/>
</dbReference>
<sequence length="253" mass="28074">MSFPSSSSRVYTTYDLNNPPGRPGSDWTRFVCISDTHSRIVPVPPGDVLLHAGDLSSHGTLRDLEITLNWLKSLPHPLKMSASMVLDAARDLVTGEDARESGICYLEYESFKFDVNGHTWKVYGSPAVPRYVDGAFQYTTPETAEGNLIPSDIDILLTHTPPHGIHDFSGQGNHAGCPILASRLRAIEHNVRTTGRKSTTATYCRLHVWGHIHEARGASISTTILNRERVQVNAAIRREYPPIIVDLRHEKDA</sequence>
<reference evidence="1" key="1">
    <citation type="submission" date="2021-10" db="EMBL/GenBank/DDBJ databases">
        <title>De novo Genome Assembly of Clathrus columnatus (Basidiomycota, Fungi) Using Illumina and Nanopore Sequence Data.</title>
        <authorList>
            <person name="Ogiso-Tanaka E."/>
            <person name="Itagaki H."/>
            <person name="Hosoya T."/>
            <person name="Hosaka K."/>
        </authorList>
    </citation>
    <scope>NUCLEOTIDE SEQUENCE</scope>
    <source>
        <strain evidence="1">MO-923</strain>
    </source>
</reference>